<dbReference type="PROSITE" id="PS50086">
    <property type="entry name" value="TBC_RABGAP"/>
    <property type="match status" value="1"/>
</dbReference>
<accession>A0A2N5SIK3</accession>
<sequence>MSKLSISNATTIHRHLSRSSCSDLMGGGPRTPPSHLMDSLEETFEDDHLLEHSIDGRSILSDDLVEITRPTPLPPGDNPSRSDPHSQEPTSDSSQVPVTSSDEPKEEEPKPYKLRWSKSKVYIHPTSFLRDNLPGYLGVLQRAPRSFYLSWIPERAVEDSSEREAWLKLDLDPQFSADEDILVNVPTNPQATPDYAFSVPIDSIHSIILTPPTLSSWHGTVVINVFCGPTLPKLYFHDDESRSTQFSRETRETRLAQNRFSSSLPASWGGEALLTQLRRFADVCQSTRQHGLFLINPSKDEREEHLTPIFSDDALVAPDSPPKRNSILHQSLRNGNPSGSMDEFAFNILSSFSKLTQNARSAAQMVLSHRLAKPIIPHLPQPIASLANGEPEFIRWSQQAGVEGYDAARVYLAKWASIVAAQGERSRRAEFNDWDPEPIANDSHISPSDGGFEMIHATYQIPKVRFQRAPAQPIELEEFVAWQDDSGKLMLDKVEGQRRIFQRGVAPAARKMVWLFLLGVHDWQSTSEERESNRNKMTEEYQQLKASWETGDEELRSTASFQEEAHRIEIDCRRTDRGQPYFAAPLNPATPDSTQLEEDSNMPSTNPHVETVGKILMTYNMWEKELGYVQGMSDLCAPLYVVFEADEVTTYFAFVKLMEKMKNHFLRDQSGMRDELSRLQQLLLLIDPQLYCHFEKTNSLNLFFCFRWILISFKREFEFQDVLKVWEALWTDMCGPHSDLFLALAVLQTHREPIIRYLQEFDEVLKYINDIANTLECDTLLTQAHMLYLTYKSIIETRSTVTADGLQVIECGKRSLAVTDELKSLL</sequence>
<dbReference type="OrthoDB" id="10264062at2759"/>
<feature type="compositionally biased region" description="Polar residues" evidence="2">
    <location>
        <begin position="87"/>
        <end position="101"/>
    </location>
</feature>
<dbReference type="PANTHER" id="PTHR22957:SF502">
    <property type="entry name" value="SMALL G PROTEIN SIGNALING MODULATOR 2-RELATED"/>
    <property type="match status" value="1"/>
</dbReference>
<dbReference type="STRING" id="200324.A0A2N5SIK3"/>
<dbReference type="GO" id="GO:0005737">
    <property type="term" value="C:cytoplasm"/>
    <property type="evidence" value="ECO:0007669"/>
    <property type="project" value="UniProtKB-ARBA"/>
</dbReference>
<dbReference type="FunFam" id="1.10.472.80:FF:000077">
    <property type="entry name" value="TBC1 domain family member"/>
    <property type="match status" value="1"/>
</dbReference>
<dbReference type="SUPFAM" id="SSF47923">
    <property type="entry name" value="Ypt/Rab-GAP domain of gyp1p"/>
    <property type="match status" value="2"/>
</dbReference>
<evidence type="ECO:0000259" key="3">
    <source>
        <dbReference type="PROSITE" id="PS50086"/>
    </source>
</evidence>
<gene>
    <name evidence="4" type="ORF">PCANC_19330</name>
</gene>
<feature type="domain" description="Rab-GAP TBC" evidence="3">
    <location>
        <begin position="504"/>
        <end position="733"/>
    </location>
</feature>
<organism evidence="4 5">
    <name type="scientific">Puccinia coronata f. sp. avenae</name>
    <dbReference type="NCBI Taxonomy" id="200324"/>
    <lineage>
        <taxon>Eukaryota</taxon>
        <taxon>Fungi</taxon>
        <taxon>Dikarya</taxon>
        <taxon>Basidiomycota</taxon>
        <taxon>Pucciniomycotina</taxon>
        <taxon>Pucciniomycetes</taxon>
        <taxon>Pucciniales</taxon>
        <taxon>Pucciniaceae</taxon>
        <taxon>Puccinia</taxon>
    </lineage>
</organism>
<dbReference type="EMBL" id="PGCJ01000962">
    <property type="protein sequence ID" value="PLW13055.1"/>
    <property type="molecule type" value="Genomic_DNA"/>
</dbReference>
<keyword evidence="5" id="KW-1185">Reference proteome</keyword>
<name>A0A2N5SIK3_9BASI</name>
<dbReference type="Pfam" id="PF00566">
    <property type="entry name" value="RabGAP-TBC"/>
    <property type="match status" value="1"/>
</dbReference>
<dbReference type="FunFam" id="1.10.8.270:FF:000102">
    <property type="entry name" value="Uncharacterized protein"/>
    <property type="match status" value="1"/>
</dbReference>
<feature type="region of interest" description="Disordered" evidence="2">
    <location>
        <begin position="67"/>
        <end position="111"/>
    </location>
</feature>
<protein>
    <recommendedName>
        <fullName evidence="3">Rab-GAP TBC domain-containing protein</fullName>
    </recommendedName>
</protein>
<reference evidence="4 5" key="1">
    <citation type="submission" date="2017-11" db="EMBL/GenBank/DDBJ databases">
        <title>De novo assembly and phasing of dikaryotic genomes from two isolates of Puccinia coronata f. sp. avenae, the causal agent of oat crown rust.</title>
        <authorList>
            <person name="Miller M.E."/>
            <person name="Zhang Y."/>
            <person name="Omidvar V."/>
            <person name="Sperschneider J."/>
            <person name="Schwessinger B."/>
            <person name="Raley C."/>
            <person name="Palmer J.M."/>
            <person name="Garnica D."/>
            <person name="Upadhyaya N."/>
            <person name="Rathjen J."/>
            <person name="Taylor J.M."/>
            <person name="Park R.F."/>
            <person name="Dodds P.N."/>
            <person name="Hirsch C.D."/>
            <person name="Kianian S.F."/>
            <person name="Figueroa M."/>
        </authorList>
    </citation>
    <scope>NUCLEOTIDE SEQUENCE [LARGE SCALE GENOMIC DNA]</scope>
    <source>
        <strain evidence="4">12NC29</strain>
    </source>
</reference>
<dbReference type="InterPro" id="IPR021935">
    <property type="entry name" value="SGSM1/2_RBD"/>
</dbReference>
<proteinExistence type="predicted"/>
<dbReference type="PANTHER" id="PTHR22957">
    <property type="entry name" value="TBC1 DOMAIN FAMILY MEMBER GTPASE-ACTIVATING PROTEIN"/>
    <property type="match status" value="1"/>
</dbReference>
<feature type="region of interest" description="Disordered" evidence="2">
    <location>
        <begin position="17"/>
        <end position="37"/>
    </location>
</feature>
<comment type="caution">
    <text evidence="4">The sequence shown here is derived from an EMBL/GenBank/DDBJ whole genome shotgun (WGS) entry which is preliminary data.</text>
</comment>
<evidence type="ECO:0000256" key="2">
    <source>
        <dbReference type="SAM" id="MobiDB-lite"/>
    </source>
</evidence>
<feature type="region of interest" description="Disordered" evidence="2">
    <location>
        <begin position="586"/>
        <end position="607"/>
    </location>
</feature>
<evidence type="ECO:0000313" key="5">
    <source>
        <dbReference type="Proteomes" id="UP000235388"/>
    </source>
</evidence>
<dbReference type="GO" id="GO:0005096">
    <property type="term" value="F:GTPase activator activity"/>
    <property type="evidence" value="ECO:0007669"/>
    <property type="project" value="UniProtKB-KW"/>
</dbReference>
<keyword evidence="1" id="KW-0343">GTPase activation</keyword>
<dbReference type="InterPro" id="IPR000195">
    <property type="entry name" value="Rab-GAP-TBC_dom"/>
</dbReference>
<dbReference type="InterPro" id="IPR035969">
    <property type="entry name" value="Rab-GAP_TBC_sf"/>
</dbReference>
<evidence type="ECO:0000313" key="4">
    <source>
        <dbReference type="EMBL" id="PLW13055.1"/>
    </source>
</evidence>
<dbReference type="Gene3D" id="1.10.8.270">
    <property type="entry name" value="putative rabgap domain of human tbc1 domain family member 14 like domains"/>
    <property type="match status" value="1"/>
</dbReference>
<dbReference type="AlphaFoldDB" id="A0A2N5SIK3"/>
<dbReference type="Proteomes" id="UP000235388">
    <property type="component" value="Unassembled WGS sequence"/>
</dbReference>
<evidence type="ECO:0000256" key="1">
    <source>
        <dbReference type="ARBA" id="ARBA00022468"/>
    </source>
</evidence>
<dbReference type="Pfam" id="PF12068">
    <property type="entry name" value="PH_RBD"/>
    <property type="match status" value="1"/>
</dbReference>
<dbReference type="SMART" id="SM00164">
    <property type="entry name" value="TBC"/>
    <property type="match status" value="1"/>
</dbReference>
<dbReference type="Gene3D" id="1.10.472.80">
    <property type="entry name" value="Ypt/Rab-GAP domain of gyp1p, domain 3"/>
    <property type="match status" value="1"/>
</dbReference>